<sequence length="78" mass="8649">MGDEVFMNCSKWMMEGVKALETVTFSMGNMKKLSSISIKDAPSLTTVKFKLANRKAALLNLTDVNEEGVKAINKWLGH</sequence>
<name>A0A196SAM8_BLAHN</name>
<organism evidence="1 2">
    <name type="scientific">Blastocystis sp. subtype 1 (strain ATCC 50177 / NandII)</name>
    <dbReference type="NCBI Taxonomy" id="478820"/>
    <lineage>
        <taxon>Eukaryota</taxon>
        <taxon>Sar</taxon>
        <taxon>Stramenopiles</taxon>
        <taxon>Bigyra</taxon>
        <taxon>Opalozoa</taxon>
        <taxon>Opalinata</taxon>
        <taxon>Blastocystidae</taxon>
        <taxon>Blastocystis</taxon>
    </lineage>
</organism>
<accession>A0A196SAM8</accession>
<comment type="caution">
    <text evidence="1">The sequence shown here is derived from an EMBL/GenBank/DDBJ whole genome shotgun (WGS) entry which is preliminary data.</text>
</comment>
<proteinExistence type="predicted"/>
<gene>
    <name evidence="1" type="ORF">AV274_5161</name>
</gene>
<evidence type="ECO:0000313" key="2">
    <source>
        <dbReference type="Proteomes" id="UP000078348"/>
    </source>
</evidence>
<dbReference type="OrthoDB" id="227665at2759"/>
<dbReference type="AlphaFoldDB" id="A0A196SAM8"/>
<dbReference type="EMBL" id="LXWW01000454">
    <property type="protein sequence ID" value="OAO13157.1"/>
    <property type="molecule type" value="Genomic_DNA"/>
</dbReference>
<keyword evidence="2" id="KW-1185">Reference proteome</keyword>
<protein>
    <submittedName>
        <fullName evidence="1">Uncharacterized protein</fullName>
    </submittedName>
</protein>
<dbReference type="Proteomes" id="UP000078348">
    <property type="component" value="Unassembled WGS sequence"/>
</dbReference>
<reference evidence="1 2" key="1">
    <citation type="submission" date="2016-05" db="EMBL/GenBank/DDBJ databases">
        <title>Nuclear genome of Blastocystis sp. subtype 1 NandII.</title>
        <authorList>
            <person name="Gentekaki E."/>
            <person name="Curtis B."/>
            <person name="Stairs C."/>
            <person name="Eme L."/>
            <person name="Herman E."/>
            <person name="Klimes V."/>
            <person name="Arias M.C."/>
            <person name="Elias M."/>
            <person name="Hilliou F."/>
            <person name="Klute M."/>
            <person name="Malik S.-B."/>
            <person name="Pightling A."/>
            <person name="Rachubinski R."/>
            <person name="Salas D."/>
            <person name="Schlacht A."/>
            <person name="Suga H."/>
            <person name="Archibald J."/>
            <person name="Ball S.G."/>
            <person name="Clark G."/>
            <person name="Dacks J."/>
            <person name="Van Der Giezen M."/>
            <person name="Tsaousis A."/>
            <person name="Roger A."/>
        </authorList>
    </citation>
    <scope>NUCLEOTIDE SEQUENCE [LARGE SCALE GENOMIC DNA]</scope>
    <source>
        <strain evidence="2">ATCC 50177 / NandII</strain>
    </source>
</reference>
<evidence type="ECO:0000313" key="1">
    <source>
        <dbReference type="EMBL" id="OAO13157.1"/>
    </source>
</evidence>